<name>A0A8J2PGV1_9HEXA</name>
<keyword evidence="2" id="KW-1185">Reference proteome</keyword>
<reference evidence="1" key="1">
    <citation type="submission" date="2021-06" db="EMBL/GenBank/DDBJ databases">
        <authorList>
            <person name="Hodson N. C."/>
            <person name="Mongue J. A."/>
            <person name="Jaron S. K."/>
        </authorList>
    </citation>
    <scope>NUCLEOTIDE SEQUENCE</scope>
</reference>
<gene>
    <name evidence="1" type="ORF">AFUS01_LOCUS25099</name>
</gene>
<dbReference type="EMBL" id="CAJVCH010319434">
    <property type="protein sequence ID" value="CAG7786535.1"/>
    <property type="molecule type" value="Genomic_DNA"/>
</dbReference>
<protein>
    <submittedName>
        <fullName evidence="1">Uncharacterized protein</fullName>
    </submittedName>
</protein>
<dbReference type="Proteomes" id="UP000708208">
    <property type="component" value="Unassembled WGS sequence"/>
</dbReference>
<sequence>LNASLSQFRAKCFHATKIAL</sequence>
<evidence type="ECO:0000313" key="1">
    <source>
        <dbReference type="EMBL" id="CAG7786535.1"/>
    </source>
</evidence>
<organism evidence="1 2">
    <name type="scientific">Allacma fusca</name>
    <dbReference type="NCBI Taxonomy" id="39272"/>
    <lineage>
        <taxon>Eukaryota</taxon>
        <taxon>Metazoa</taxon>
        <taxon>Ecdysozoa</taxon>
        <taxon>Arthropoda</taxon>
        <taxon>Hexapoda</taxon>
        <taxon>Collembola</taxon>
        <taxon>Symphypleona</taxon>
        <taxon>Sminthuridae</taxon>
        <taxon>Allacma</taxon>
    </lineage>
</organism>
<accession>A0A8J2PGV1</accession>
<proteinExistence type="predicted"/>
<feature type="non-terminal residue" evidence="1">
    <location>
        <position position="20"/>
    </location>
</feature>
<dbReference type="AlphaFoldDB" id="A0A8J2PGV1"/>
<feature type="non-terminal residue" evidence="1">
    <location>
        <position position="1"/>
    </location>
</feature>
<comment type="caution">
    <text evidence="1">The sequence shown here is derived from an EMBL/GenBank/DDBJ whole genome shotgun (WGS) entry which is preliminary data.</text>
</comment>
<evidence type="ECO:0000313" key="2">
    <source>
        <dbReference type="Proteomes" id="UP000708208"/>
    </source>
</evidence>